<feature type="region of interest" description="Disordered" evidence="1">
    <location>
        <begin position="39"/>
        <end position="64"/>
    </location>
</feature>
<accession>A0A388SSD3</accession>
<evidence type="ECO:0000313" key="2">
    <source>
        <dbReference type="EMBL" id="GBP99033.1"/>
    </source>
</evidence>
<reference evidence="2 3" key="1">
    <citation type="submission" date="2018-07" db="EMBL/GenBank/DDBJ databases">
        <title>Whole Genome Shotgun Sequence of Streptomyces spongiicola strain 531S.</title>
        <authorList>
            <person name="Dohra H."/>
            <person name="Kodani S."/>
        </authorList>
    </citation>
    <scope>NUCLEOTIDE SEQUENCE [LARGE SCALE GENOMIC DNA]</scope>
    <source>
        <strain evidence="2 3">531S</strain>
    </source>
</reference>
<feature type="compositionally biased region" description="Low complexity" evidence="1">
    <location>
        <begin position="55"/>
        <end position="64"/>
    </location>
</feature>
<dbReference type="Proteomes" id="UP000265354">
    <property type="component" value="Unassembled WGS sequence"/>
</dbReference>
<evidence type="ECO:0000313" key="3">
    <source>
        <dbReference type="Proteomes" id="UP000265354"/>
    </source>
</evidence>
<evidence type="ECO:0000256" key="1">
    <source>
        <dbReference type="SAM" id="MobiDB-lite"/>
    </source>
</evidence>
<sequence length="64" mass="6505">MRAVVGAVRAVVGAVGLRAGRTSGRSLRLRTAPAIPAAGRTRNARAAGRTRARAVGRTAGGLKR</sequence>
<dbReference type="EMBL" id="BGZL01000001">
    <property type="protein sequence ID" value="GBP99033.1"/>
    <property type="molecule type" value="Genomic_DNA"/>
</dbReference>
<proteinExistence type="predicted"/>
<protein>
    <submittedName>
        <fullName evidence="2">Uncharacterized protein</fullName>
    </submittedName>
</protein>
<comment type="caution">
    <text evidence="2">The sequence shown here is derived from an EMBL/GenBank/DDBJ whole genome shotgun (WGS) entry which is preliminary data.</text>
</comment>
<dbReference type="AlphaFoldDB" id="A0A388SSD3"/>
<organism evidence="2 3">
    <name type="scientific">Streptomyces spongiicola</name>
    <dbReference type="NCBI Taxonomy" id="1690221"/>
    <lineage>
        <taxon>Bacteria</taxon>
        <taxon>Bacillati</taxon>
        <taxon>Actinomycetota</taxon>
        <taxon>Actinomycetes</taxon>
        <taxon>Kitasatosporales</taxon>
        <taxon>Streptomycetaceae</taxon>
        <taxon>Streptomyces</taxon>
    </lineage>
</organism>
<name>A0A388SSD3_9ACTN</name>
<gene>
    <name evidence="2" type="ORF">SSP531S_04280</name>
</gene>